<dbReference type="PROSITE" id="PS01067">
    <property type="entry name" value="SECE_SEC61G"/>
    <property type="match status" value="1"/>
</dbReference>
<dbReference type="InterPro" id="IPR001901">
    <property type="entry name" value="Translocase_SecE/Sec61-g"/>
</dbReference>
<dbReference type="NCBIfam" id="TIGR00964">
    <property type="entry name" value="secE_bact"/>
    <property type="match status" value="1"/>
</dbReference>
<dbReference type="GO" id="GO:0043952">
    <property type="term" value="P:protein transport by the Sec complex"/>
    <property type="evidence" value="ECO:0007669"/>
    <property type="project" value="UniProtKB-UniRule"/>
</dbReference>
<keyword evidence="2 9" id="KW-0813">Transport</keyword>
<dbReference type="PRINTS" id="PR01650">
    <property type="entry name" value="SECETRNLCASE"/>
</dbReference>
<comment type="function">
    <text evidence="9">Essential subunit of the Sec protein translocation channel SecYEG. Clamps together the 2 halves of SecY. May contact the channel plug during translocation.</text>
</comment>
<keyword evidence="5 9" id="KW-0653">Protein transport</keyword>
<keyword evidence="7 9" id="KW-0811">Translocation</keyword>
<dbReference type="Gene3D" id="1.20.5.1030">
    <property type="entry name" value="Preprotein translocase secy subunit"/>
    <property type="match status" value="1"/>
</dbReference>
<comment type="caution">
    <text evidence="10">The sequence shown here is derived from an EMBL/GenBank/DDBJ whole genome shotgun (WGS) entry which is preliminary data.</text>
</comment>
<reference evidence="10 11" key="1">
    <citation type="journal article" date="2016" name="Nat. Commun.">
        <title>Thousands of microbial genomes shed light on interconnected biogeochemical processes in an aquifer system.</title>
        <authorList>
            <person name="Anantharaman K."/>
            <person name="Brown C.T."/>
            <person name="Hug L.A."/>
            <person name="Sharon I."/>
            <person name="Castelle C.J."/>
            <person name="Probst A.J."/>
            <person name="Thomas B.C."/>
            <person name="Singh A."/>
            <person name="Wilkins M.J."/>
            <person name="Karaoz U."/>
            <person name="Brodie E.L."/>
            <person name="Williams K.H."/>
            <person name="Hubbard S.S."/>
            <person name="Banfield J.F."/>
        </authorList>
    </citation>
    <scope>NUCLEOTIDE SEQUENCE [LARGE SCALE GENOMIC DNA]</scope>
</reference>
<dbReference type="GO" id="GO:0009306">
    <property type="term" value="P:protein secretion"/>
    <property type="evidence" value="ECO:0007669"/>
    <property type="project" value="UniProtKB-UniRule"/>
</dbReference>
<evidence type="ECO:0000256" key="9">
    <source>
        <dbReference type="HAMAP-Rule" id="MF_00422"/>
    </source>
</evidence>
<dbReference type="GO" id="GO:0005886">
    <property type="term" value="C:plasma membrane"/>
    <property type="evidence" value="ECO:0007669"/>
    <property type="project" value="UniProtKB-SubCell"/>
</dbReference>
<evidence type="ECO:0000256" key="1">
    <source>
        <dbReference type="ARBA" id="ARBA00004370"/>
    </source>
</evidence>
<dbReference type="InterPro" id="IPR038379">
    <property type="entry name" value="SecE_sf"/>
</dbReference>
<dbReference type="HAMAP" id="MF_00422">
    <property type="entry name" value="SecE"/>
    <property type="match status" value="1"/>
</dbReference>
<dbReference type="InterPro" id="IPR005807">
    <property type="entry name" value="SecE_bac"/>
</dbReference>
<evidence type="ECO:0000256" key="5">
    <source>
        <dbReference type="ARBA" id="ARBA00022927"/>
    </source>
</evidence>
<sequence length="62" mass="7142">MSPVNKLIQYVKDSKNEIKKVTWPTRKEVKQHTFLVIGISLATALFLGIIDYILTQLIEKII</sequence>
<feature type="transmembrane region" description="Helical" evidence="9">
    <location>
        <begin position="33"/>
        <end position="54"/>
    </location>
</feature>
<evidence type="ECO:0000256" key="8">
    <source>
        <dbReference type="ARBA" id="ARBA00023136"/>
    </source>
</evidence>
<comment type="subunit">
    <text evidence="9">Component of the Sec protein translocase complex. Heterotrimer consisting of SecY, SecE and SecG subunits. The heterotrimers can form oligomers, although 1 heterotrimer is thought to be able to translocate proteins. Interacts with the ribosome. Interacts with SecDF, and other proteins may be involved. Interacts with SecA.</text>
</comment>
<dbReference type="AlphaFoldDB" id="A0A1G1YL20"/>
<evidence type="ECO:0000313" key="10">
    <source>
        <dbReference type="EMBL" id="OGY52380.1"/>
    </source>
</evidence>
<dbReference type="Proteomes" id="UP000177376">
    <property type="component" value="Unassembled WGS sequence"/>
</dbReference>
<name>A0A1G1YL20_9BACT</name>
<dbReference type="GO" id="GO:0008320">
    <property type="term" value="F:protein transmembrane transporter activity"/>
    <property type="evidence" value="ECO:0007669"/>
    <property type="project" value="UniProtKB-UniRule"/>
</dbReference>
<keyword evidence="8 9" id="KW-0472">Membrane</keyword>
<accession>A0A1G1YL20</accession>
<organism evidence="10 11">
    <name type="scientific">Candidatus Buchananbacteria bacterium RIFCSPLOWO2_01_FULL_39_33</name>
    <dbReference type="NCBI Taxonomy" id="1797543"/>
    <lineage>
        <taxon>Bacteria</taxon>
        <taxon>Candidatus Buchananiibacteriota</taxon>
    </lineage>
</organism>
<keyword evidence="4 9" id="KW-0812">Transmembrane</keyword>
<dbReference type="Pfam" id="PF00584">
    <property type="entry name" value="SecE"/>
    <property type="match status" value="1"/>
</dbReference>
<dbReference type="PANTHER" id="PTHR33910">
    <property type="entry name" value="PROTEIN TRANSLOCASE SUBUNIT SECE"/>
    <property type="match status" value="1"/>
</dbReference>
<keyword evidence="3 9" id="KW-1003">Cell membrane</keyword>
<proteinExistence type="inferred from homology"/>
<dbReference type="GO" id="GO:0065002">
    <property type="term" value="P:intracellular protein transmembrane transport"/>
    <property type="evidence" value="ECO:0007669"/>
    <property type="project" value="UniProtKB-UniRule"/>
</dbReference>
<evidence type="ECO:0000256" key="3">
    <source>
        <dbReference type="ARBA" id="ARBA00022475"/>
    </source>
</evidence>
<dbReference type="GO" id="GO:0006605">
    <property type="term" value="P:protein targeting"/>
    <property type="evidence" value="ECO:0007669"/>
    <property type="project" value="UniProtKB-UniRule"/>
</dbReference>
<keyword evidence="6 9" id="KW-1133">Transmembrane helix</keyword>
<evidence type="ECO:0000256" key="2">
    <source>
        <dbReference type="ARBA" id="ARBA00022448"/>
    </source>
</evidence>
<dbReference type="PANTHER" id="PTHR33910:SF1">
    <property type="entry name" value="PROTEIN TRANSLOCASE SUBUNIT SECE"/>
    <property type="match status" value="1"/>
</dbReference>
<evidence type="ECO:0000256" key="6">
    <source>
        <dbReference type="ARBA" id="ARBA00022989"/>
    </source>
</evidence>
<gene>
    <name evidence="9" type="primary">secE</name>
    <name evidence="10" type="ORF">A3A02_02755</name>
</gene>
<comment type="subcellular location">
    <subcellularLocation>
        <location evidence="9">Cell membrane</location>
        <topology evidence="9">Single-pass membrane protein</topology>
    </subcellularLocation>
    <subcellularLocation>
        <location evidence="1">Membrane</location>
    </subcellularLocation>
</comment>
<comment type="similarity">
    <text evidence="9">Belongs to the SecE/SEC61-gamma family.</text>
</comment>
<evidence type="ECO:0000256" key="7">
    <source>
        <dbReference type="ARBA" id="ARBA00023010"/>
    </source>
</evidence>
<evidence type="ECO:0000256" key="4">
    <source>
        <dbReference type="ARBA" id="ARBA00022692"/>
    </source>
</evidence>
<evidence type="ECO:0000313" key="11">
    <source>
        <dbReference type="Proteomes" id="UP000177376"/>
    </source>
</evidence>
<dbReference type="EMBL" id="MHIM01000020">
    <property type="protein sequence ID" value="OGY52380.1"/>
    <property type="molecule type" value="Genomic_DNA"/>
</dbReference>
<protein>
    <recommendedName>
        <fullName evidence="9">Protein translocase subunit SecE</fullName>
    </recommendedName>
</protein>